<dbReference type="PANTHER" id="PTHR22754:SF32">
    <property type="entry name" value="DISCO-INTERACTING PROTEIN 2"/>
    <property type="match status" value="1"/>
</dbReference>
<dbReference type="Gene3D" id="3.40.50.12780">
    <property type="entry name" value="N-terminal domain of ligase-like"/>
    <property type="match status" value="1"/>
</dbReference>
<protein>
    <submittedName>
        <fullName evidence="9">Long-chain-fatty-acid--CoA ligase</fullName>
    </submittedName>
</protein>
<dbReference type="Pfam" id="PF00550">
    <property type="entry name" value="PP-binding"/>
    <property type="match status" value="2"/>
</dbReference>
<feature type="region of interest" description="Disordered" evidence="6">
    <location>
        <begin position="584"/>
        <end position="605"/>
    </location>
</feature>
<dbReference type="Pfam" id="PF00501">
    <property type="entry name" value="AMP-binding"/>
    <property type="match status" value="1"/>
</dbReference>
<evidence type="ECO:0000256" key="3">
    <source>
        <dbReference type="ARBA" id="ARBA00022450"/>
    </source>
</evidence>
<dbReference type="FunFam" id="3.40.50.12780:FF:000013">
    <property type="entry name" value="Long-chain-fatty-acid--AMP ligase FadD32"/>
    <property type="match status" value="1"/>
</dbReference>
<evidence type="ECO:0000313" key="9">
    <source>
        <dbReference type="EMBL" id="KIG15512.1"/>
    </source>
</evidence>
<feature type="region of interest" description="Disordered" evidence="6">
    <location>
        <begin position="346"/>
        <end position="373"/>
    </location>
</feature>
<dbReference type="Proteomes" id="UP000031599">
    <property type="component" value="Unassembled WGS sequence"/>
</dbReference>
<evidence type="ECO:0000259" key="7">
    <source>
        <dbReference type="PROSITE" id="PS50075"/>
    </source>
</evidence>
<feature type="compositionally biased region" description="Pro residues" evidence="6">
    <location>
        <begin position="357"/>
        <end position="369"/>
    </location>
</feature>
<dbReference type="SUPFAM" id="SSF51735">
    <property type="entry name" value="NAD(P)-binding Rossmann-fold domains"/>
    <property type="match status" value="1"/>
</dbReference>
<dbReference type="GO" id="GO:0006633">
    <property type="term" value="P:fatty acid biosynthetic process"/>
    <property type="evidence" value="ECO:0007669"/>
    <property type="project" value="TreeGrafter"/>
</dbReference>
<dbReference type="GO" id="GO:0071766">
    <property type="term" value="P:Actinobacterium-type cell wall biogenesis"/>
    <property type="evidence" value="ECO:0007669"/>
    <property type="project" value="UniProtKB-ARBA"/>
</dbReference>
<dbReference type="InterPro" id="IPR010080">
    <property type="entry name" value="Thioester_reductase-like_dom"/>
</dbReference>
<dbReference type="Gene3D" id="3.40.50.1000">
    <property type="entry name" value="HAD superfamily/HAD-like"/>
    <property type="match status" value="1"/>
</dbReference>
<dbReference type="InterPro" id="IPR013120">
    <property type="entry name" value="FAR_NAD-bd"/>
</dbReference>
<dbReference type="SUPFAM" id="SSF47336">
    <property type="entry name" value="ACP-like"/>
    <property type="match status" value="2"/>
</dbReference>
<dbReference type="InterPro" id="IPR023213">
    <property type="entry name" value="CAT-like_dom_sf"/>
</dbReference>
<dbReference type="Gene3D" id="3.30.559.30">
    <property type="entry name" value="Nonribosomal peptide synthetase, condensation domain"/>
    <property type="match status" value="1"/>
</dbReference>
<organism evidence="9 10">
    <name type="scientific">Enhygromyxa salina</name>
    <dbReference type="NCBI Taxonomy" id="215803"/>
    <lineage>
        <taxon>Bacteria</taxon>
        <taxon>Pseudomonadati</taxon>
        <taxon>Myxococcota</taxon>
        <taxon>Polyangia</taxon>
        <taxon>Nannocystales</taxon>
        <taxon>Nannocystaceae</taxon>
        <taxon>Enhygromyxa</taxon>
    </lineage>
</organism>
<dbReference type="EMBL" id="JMCC02000052">
    <property type="protein sequence ID" value="KIG15512.1"/>
    <property type="molecule type" value="Genomic_DNA"/>
</dbReference>
<dbReference type="InterPro" id="IPR016181">
    <property type="entry name" value="Acyl_CoA_acyltransferase"/>
</dbReference>
<evidence type="ECO:0000256" key="1">
    <source>
        <dbReference type="ARBA" id="ARBA00001957"/>
    </source>
</evidence>
<keyword evidence="5 9" id="KW-0436">Ligase</keyword>
<dbReference type="InterPro" id="IPR036736">
    <property type="entry name" value="ACP-like_sf"/>
</dbReference>
<dbReference type="Pfam" id="PF07993">
    <property type="entry name" value="NAD_binding_4"/>
    <property type="match status" value="1"/>
</dbReference>
<evidence type="ECO:0000256" key="4">
    <source>
        <dbReference type="ARBA" id="ARBA00022553"/>
    </source>
</evidence>
<dbReference type="GO" id="GO:0016788">
    <property type="term" value="F:hydrolase activity, acting on ester bonds"/>
    <property type="evidence" value="ECO:0007669"/>
    <property type="project" value="UniProtKB-ARBA"/>
</dbReference>
<dbReference type="SMART" id="SM00823">
    <property type="entry name" value="PKS_PP"/>
    <property type="match status" value="2"/>
</dbReference>
<dbReference type="PROSITE" id="PS50075">
    <property type="entry name" value="CARRIER"/>
    <property type="match status" value="2"/>
</dbReference>
<reference evidence="9 10" key="1">
    <citation type="submission" date="2014-12" db="EMBL/GenBank/DDBJ databases">
        <title>Genome assembly of Enhygromyxa salina DSM 15201.</title>
        <authorList>
            <person name="Sharma G."/>
            <person name="Subramanian S."/>
        </authorList>
    </citation>
    <scope>NUCLEOTIDE SEQUENCE [LARGE SCALE GENOMIC DNA]</scope>
    <source>
        <strain evidence="9 10">DSM 15201</strain>
    </source>
</reference>
<dbReference type="SUPFAM" id="SSF52777">
    <property type="entry name" value="CoA-dependent acyltransferases"/>
    <property type="match status" value="2"/>
</dbReference>
<dbReference type="GO" id="GO:0031177">
    <property type="term" value="F:phosphopantetheine binding"/>
    <property type="evidence" value="ECO:0007669"/>
    <property type="project" value="InterPro"/>
</dbReference>
<evidence type="ECO:0000313" key="10">
    <source>
        <dbReference type="Proteomes" id="UP000031599"/>
    </source>
</evidence>
<dbReference type="Gene3D" id="1.10.1200.10">
    <property type="entry name" value="ACP-like"/>
    <property type="match status" value="2"/>
</dbReference>
<proteinExistence type="inferred from homology"/>
<comment type="cofactor">
    <cofactor evidence="1">
        <name>pantetheine 4'-phosphate</name>
        <dbReference type="ChEBI" id="CHEBI:47942"/>
    </cofactor>
</comment>
<dbReference type="SUPFAM" id="SSF56784">
    <property type="entry name" value="HAD-like"/>
    <property type="match status" value="1"/>
</dbReference>
<feature type="domain" description="N-acetyltransferase" evidence="8">
    <location>
        <begin position="1519"/>
        <end position="1670"/>
    </location>
</feature>
<sequence length="2467" mass="265099">MRAVSHPSEGYSFLLGADADGPRAQLSYAQLYARARTVAAMLDAAGARGERVMLVFGPGLEFIVGLFACLLSGAVAVPVYPPNPSRLYKTLPLLEAIATDAQARFGLTSADLMEMTRAVAQLSEGLAKLEWLSTSDAGGASDWTASTLEPSQLAFLQYTSGSTGEPKGVMLSHANLLHNEAMIQAGFAQRSRQRVVGWLPLYHDMGLIGNVINPMWVGGSALLLSPISFLKRPMLWLEAISSFRGRTSGGPNFAYDLCVDRLAVDRVETAELENLDLSCWEVAFNGAEPVRAATMRRFAKAFAPAGLDARALFPCYGLAESTLAVTAVSVGTGPNVLHANRAALERGRAETSNADPGPTPGPTPGPAGGPNPADWVELVSSGRPLPGSEVAIVDPELLCVLDDAVVGEICVRGSHVAGGYWGRPVLSRAIFGLELVGDPSGPWLRTGDLGFMRDGELFVCGRRKDLLIVRGRNLHPHDLERAIGDAHAQVRPGCVVAFATEHDGLEEVVIIVEVRDGTPSDRYQAILSTAREVLADGFGVRPLDVLLVTPHTLPKTSSGKLRRSAAREAWLAGRLEPLAHSDGQDLAAQASQTSGPGKADQSDPPRDIVEARVLDICAEVLGHPGLTRTDDFFKLGADSVAIASMTAKLEVMLGREVTLGAVFDAPSVAGLAVWLREEGYDTTQLRARELPLTPDMHRLLRVASGAGGLPADTLYLAAAFSLRVGGTDGMDSWAETWGAGRSKSEADVVAALEVGLQAFAARHAALRTSFVLDSLDQPNVMCQRIAANVEITLEREPLAGLDEFEAVYAEQVRRPIPLDQAPLWRFVLLEHPGAEPVLCVVAHHLVSDHASFRVLVNELEADLHGDARVPGPPDDGALTRLATLELGDPGDALEAESFAGIEPLSFVNFTGRSPDAGYAAKSVFVELDPAIHAGVDALARSLGVLPAALGFAVLQLLLHRVCGVERFVVGVPVDQRIALGSPDAVGYFGVPVPIACRVNASDTPRVLARRSQGQLRRAMDSPGLPVSLSASLERALGCVPGVPLLQVLFNVLPANEHARGASLRRLPIGPVSMDIDLSLSLVRGPQGGAIELHHRADVLDREGSRQFVEAYVELLSTLARDVDTPLSHHAWPTCCPAAPTRRRIALAATFTAEPMIPIIVGWGRLFEIPFEVEPEPYAQVIQPLLDPASALRSEDVVARVLLVRLVDVFRARDVPPGLDDYRDWCADLLDAVREAASAGLMIIGLPPSDASEDLLELERELGEGLAAISGVRVLGPQAMLAALRVDALFDTQADALAHVPFTSPAYAAFATAIVRELWRHDRQLLKLVAVDADNTLWSGVVGEDGPAGLDPAPFASLHQRLRECRAAGVLLAIVSNNDPDLVRAALERPELPNAEDFIAIEGGWDSKAARLINLAERLSLGVDSFCFLDDNEVEVAAMRDACPEALAFVLPKRQLAVASKDAAGSGAGFVERLWALDVDARTQADLERPRRYAEERARRSSRRAGQGHLEFVRSLELSVVARPVERHLERAAQLSARTNQFNLRKRPRTADELASEIGQPDVRATVIEVHDRFGDYGIVGLVVARLRHVELVVETLLLSCRVLGRGVELELLKWLAEQADELGAATVRFLAEPSPRNTPARRFVRRVGDAGAGELVEGIGGGLELRIATAGLRTIGLSALLERVEHAAGDSTSRRLDIDRRLEAKRLGWIASELVSGEDVLRAFGIRWLQPGVGSASSQSEAGSALAREIAARMAALLHLGQFDVDADFLAAGASSLTAVELLADLRRELGLGLTLDDLVIAPSARALASVAAGTLDAGQPAREVPLPERMATDAQLDPTIFPAGAGTAGATWTGTADRAGIGAGFAAGYAARSGSTTALRRVLLTGVTGFVGAHLLFELLRQTDATVVCLIRARDAEHAWERLRAAIERVELPWSMALRRRVEVQPGDLTAARLGLGGDSWRREAEELDAIYHCGAAVNFAQPYELQRGPNIEGTRSLIELACAQRPTAFHYVSTIGVLVGAGCLARDMLDEDTLPGPGAALPIGYQQSKWVAERLVLEAGARGLPVVVYRPGTIGPHSTTGCHNPDDLFMLLLRASDRLRCLPDIRDVDIAPVDWIVSMIVGVSVAGTGSGSGYGPGSGLGDTRGRILHLVNPAPVSIAQMHEWYELSGSGMRIRDFEGWLDAVRADLGDDPNHPLSALRAILGSETGREFCRLVNLAPRTDARRATQLATQLELPCPPLDAAQMIRWDRKLRAAGLLEDRLDEAGVPARYMWFREHLVGGGTGPDGARTTLELDFLASVTSLRQLLDDRRIDVSGRVLCPALHPAPLHVREGHWWVRPNSGLGRASSSEATLMRIRVELVDEDGRELWLEGHKVARPRFDLWRQSRTFELELGDASGSLISGQAEVEGKTWVEDQVYSVDFHPDVPEAERRRARLLYLAWLGGNIGRTFYDLALRLGISVVSGK</sequence>
<dbReference type="InterPro" id="IPR020806">
    <property type="entry name" value="PKS_PP-bd"/>
</dbReference>
<dbReference type="InterPro" id="IPR045851">
    <property type="entry name" value="AMP-bd_C_sf"/>
</dbReference>
<dbReference type="Pfam" id="PF00668">
    <property type="entry name" value="Condensation"/>
    <property type="match status" value="1"/>
</dbReference>
<name>A0A0C2D639_9BACT</name>
<dbReference type="InterPro" id="IPR036412">
    <property type="entry name" value="HAD-like_sf"/>
</dbReference>
<dbReference type="PROSITE" id="PS00012">
    <property type="entry name" value="PHOSPHOPANTETHEINE"/>
    <property type="match status" value="1"/>
</dbReference>
<dbReference type="PROSITE" id="PS00455">
    <property type="entry name" value="AMP_BINDING"/>
    <property type="match status" value="1"/>
</dbReference>
<evidence type="ECO:0000256" key="6">
    <source>
        <dbReference type="SAM" id="MobiDB-lite"/>
    </source>
</evidence>
<dbReference type="InterPro" id="IPR006162">
    <property type="entry name" value="Ppantetheine_attach_site"/>
</dbReference>
<dbReference type="InterPro" id="IPR040097">
    <property type="entry name" value="FAAL/FAAC"/>
</dbReference>
<keyword evidence="4" id="KW-0597">Phosphoprotein</keyword>
<dbReference type="NCBIfam" id="TIGR01746">
    <property type="entry name" value="Thioester-redct"/>
    <property type="match status" value="1"/>
</dbReference>
<keyword evidence="3" id="KW-0596">Phosphopantetheine</keyword>
<dbReference type="SUPFAM" id="SSF55729">
    <property type="entry name" value="Acyl-CoA N-acyltransferases (Nat)"/>
    <property type="match status" value="1"/>
</dbReference>
<dbReference type="InterPro" id="IPR001242">
    <property type="entry name" value="Condensation_dom"/>
</dbReference>
<dbReference type="GO" id="GO:0016747">
    <property type="term" value="F:acyltransferase activity, transferring groups other than amino-acyl groups"/>
    <property type="evidence" value="ECO:0007669"/>
    <property type="project" value="InterPro"/>
</dbReference>
<comment type="caution">
    <text evidence="9">The sequence shown here is derived from an EMBL/GenBank/DDBJ whole genome shotgun (WGS) entry which is preliminary data.</text>
</comment>
<dbReference type="Gene3D" id="3.40.630.30">
    <property type="match status" value="1"/>
</dbReference>
<dbReference type="InterPro" id="IPR000182">
    <property type="entry name" value="GNAT_dom"/>
</dbReference>
<dbReference type="InterPro" id="IPR009081">
    <property type="entry name" value="PP-bd_ACP"/>
</dbReference>
<dbReference type="InterPro" id="IPR010033">
    <property type="entry name" value="HAD_SF_ppase_IIIC"/>
</dbReference>
<dbReference type="GO" id="GO:0070566">
    <property type="term" value="F:adenylyltransferase activity"/>
    <property type="evidence" value="ECO:0007669"/>
    <property type="project" value="TreeGrafter"/>
</dbReference>
<evidence type="ECO:0000259" key="8">
    <source>
        <dbReference type="PROSITE" id="PS51186"/>
    </source>
</evidence>
<dbReference type="Gene3D" id="3.40.50.1110">
    <property type="entry name" value="SGNH hydrolase"/>
    <property type="match status" value="1"/>
</dbReference>
<feature type="domain" description="Carrier" evidence="7">
    <location>
        <begin position="604"/>
        <end position="679"/>
    </location>
</feature>
<dbReference type="Gene3D" id="3.40.50.720">
    <property type="entry name" value="NAD(P)-binding Rossmann-like Domain"/>
    <property type="match status" value="1"/>
</dbReference>
<dbReference type="Gene3D" id="3.30.559.10">
    <property type="entry name" value="Chloramphenicol acetyltransferase-like domain"/>
    <property type="match status" value="1"/>
</dbReference>
<dbReference type="InterPro" id="IPR023214">
    <property type="entry name" value="HAD_sf"/>
</dbReference>
<dbReference type="SUPFAM" id="SSF56801">
    <property type="entry name" value="Acetyl-CoA synthetase-like"/>
    <property type="match status" value="1"/>
</dbReference>
<dbReference type="InterPro" id="IPR020845">
    <property type="entry name" value="AMP-binding_CS"/>
</dbReference>
<dbReference type="CDD" id="cd05931">
    <property type="entry name" value="FAAL"/>
    <property type="match status" value="1"/>
</dbReference>
<comment type="similarity">
    <text evidence="2">Belongs to the ATP-dependent AMP-binding enzyme family.</text>
</comment>
<evidence type="ECO:0000256" key="2">
    <source>
        <dbReference type="ARBA" id="ARBA00006432"/>
    </source>
</evidence>
<dbReference type="InterPro" id="IPR000873">
    <property type="entry name" value="AMP-dep_synth/lig_dom"/>
</dbReference>
<dbReference type="PROSITE" id="PS51186">
    <property type="entry name" value="GNAT"/>
    <property type="match status" value="1"/>
</dbReference>
<dbReference type="NCBIfam" id="TIGR01681">
    <property type="entry name" value="HAD-SF-IIIC"/>
    <property type="match status" value="1"/>
</dbReference>
<dbReference type="Gene3D" id="3.30.300.30">
    <property type="match status" value="1"/>
</dbReference>
<evidence type="ECO:0000256" key="5">
    <source>
        <dbReference type="ARBA" id="ARBA00022598"/>
    </source>
</evidence>
<dbReference type="InterPro" id="IPR010037">
    <property type="entry name" value="FkbH_domain"/>
</dbReference>
<dbReference type="NCBIfam" id="TIGR01686">
    <property type="entry name" value="FkbH"/>
    <property type="match status" value="1"/>
</dbReference>
<dbReference type="InterPro" id="IPR042099">
    <property type="entry name" value="ANL_N_sf"/>
</dbReference>
<gene>
    <name evidence="9" type="ORF">DB30_05535</name>
</gene>
<dbReference type="InterPro" id="IPR036291">
    <property type="entry name" value="NAD(P)-bd_dom_sf"/>
</dbReference>
<feature type="domain" description="Carrier" evidence="7">
    <location>
        <begin position="1741"/>
        <end position="1816"/>
    </location>
</feature>
<dbReference type="PANTHER" id="PTHR22754">
    <property type="entry name" value="DISCO-INTERACTING PROTEIN 2 DIP2 -RELATED"/>
    <property type="match status" value="1"/>
</dbReference>
<dbReference type="InterPro" id="IPR036514">
    <property type="entry name" value="SGNH_hydro_sf"/>
</dbReference>
<dbReference type="CDD" id="cd05235">
    <property type="entry name" value="SDR_e1"/>
    <property type="match status" value="1"/>
</dbReference>
<dbReference type="GO" id="GO:0005886">
    <property type="term" value="C:plasma membrane"/>
    <property type="evidence" value="ECO:0007669"/>
    <property type="project" value="TreeGrafter"/>
</dbReference>
<dbReference type="GO" id="GO:0016874">
    <property type="term" value="F:ligase activity"/>
    <property type="evidence" value="ECO:0007669"/>
    <property type="project" value="UniProtKB-KW"/>
</dbReference>
<accession>A0A0C2D639</accession>